<comment type="caution">
    <text evidence="1">The sequence shown here is derived from an EMBL/GenBank/DDBJ whole genome shotgun (WGS) entry which is preliminary data.</text>
</comment>
<organism evidence="1 2">
    <name type="scientific">Melastoma candidum</name>
    <dbReference type="NCBI Taxonomy" id="119954"/>
    <lineage>
        <taxon>Eukaryota</taxon>
        <taxon>Viridiplantae</taxon>
        <taxon>Streptophyta</taxon>
        <taxon>Embryophyta</taxon>
        <taxon>Tracheophyta</taxon>
        <taxon>Spermatophyta</taxon>
        <taxon>Magnoliopsida</taxon>
        <taxon>eudicotyledons</taxon>
        <taxon>Gunneridae</taxon>
        <taxon>Pentapetalae</taxon>
        <taxon>rosids</taxon>
        <taxon>malvids</taxon>
        <taxon>Myrtales</taxon>
        <taxon>Melastomataceae</taxon>
        <taxon>Melastomatoideae</taxon>
        <taxon>Melastomateae</taxon>
        <taxon>Melastoma</taxon>
    </lineage>
</organism>
<evidence type="ECO:0000313" key="1">
    <source>
        <dbReference type="EMBL" id="KAI4342288.1"/>
    </source>
</evidence>
<accession>A0ACB9P1H3</accession>
<dbReference type="Proteomes" id="UP001057402">
    <property type="component" value="Chromosome 7"/>
</dbReference>
<name>A0ACB9P1H3_9MYRT</name>
<evidence type="ECO:0000313" key="2">
    <source>
        <dbReference type="Proteomes" id="UP001057402"/>
    </source>
</evidence>
<protein>
    <submittedName>
        <fullName evidence="1">Uncharacterized protein</fullName>
    </submittedName>
</protein>
<proteinExistence type="predicted"/>
<gene>
    <name evidence="1" type="ORF">MLD38_026928</name>
</gene>
<reference evidence="2" key="1">
    <citation type="journal article" date="2023" name="Front. Plant Sci.">
        <title>Chromosomal-level genome assembly of Melastoma candidum provides insights into trichome evolution.</title>
        <authorList>
            <person name="Zhong Y."/>
            <person name="Wu W."/>
            <person name="Sun C."/>
            <person name="Zou P."/>
            <person name="Liu Y."/>
            <person name="Dai S."/>
            <person name="Zhou R."/>
        </authorList>
    </citation>
    <scope>NUCLEOTIDE SEQUENCE [LARGE SCALE GENOMIC DNA]</scope>
</reference>
<dbReference type="EMBL" id="CM042886">
    <property type="protein sequence ID" value="KAI4342288.1"/>
    <property type="molecule type" value="Genomic_DNA"/>
</dbReference>
<sequence>MRGGYGIKCHRLKPTIIFTLDPFSPSPNPKKSTSSRPIEDAYVTSIPVTEDDDASDAFDSEVARKLASYTAPKSILKEMPRGAGEDDGDLGIKKSQRIIDREDDYRGRRLNRVISPDRHDAFAAWDKTPDVSVRTYADIMREEALKREKENTLRAIPKKKKEEEAVKAGGGEKEKEGPAAQKRRNLWDQSQDDGGAGAAAVEKAKTGSDWDLPDSTPGIGRWDATPTPGRIGDATPSVGRRNRWDETPTPGRVVDSVATPGATPAGMTWDATLKLPGMATPTP</sequence>
<keyword evidence="2" id="KW-1185">Reference proteome</keyword>